<dbReference type="EMBL" id="JBBPBN010000004">
    <property type="protein sequence ID" value="KAK9041517.1"/>
    <property type="molecule type" value="Genomic_DNA"/>
</dbReference>
<dbReference type="Proteomes" id="UP001396334">
    <property type="component" value="Unassembled WGS sequence"/>
</dbReference>
<proteinExistence type="predicted"/>
<dbReference type="PANTHER" id="PTHR11945">
    <property type="entry name" value="MADS BOX PROTEIN"/>
    <property type="match status" value="1"/>
</dbReference>
<evidence type="ECO:0000256" key="4">
    <source>
        <dbReference type="ARBA" id="ARBA00023163"/>
    </source>
</evidence>
<reference evidence="9 10" key="1">
    <citation type="journal article" date="2024" name="G3 (Bethesda)">
        <title>Genome assembly of Hibiscus sabdariffa L. provides insights into metabolisms of medicinal natural products.</title>
        <authorList>
            <person name="Kim T."/>
        </authorList>
    </citation>
    <scope>NUCLEOTIDE SEQUENCE [LARGE SCALE GENOMIC DNA]</scope>
    <source>
        <strain evidence="9">TK-2024</strain>
        <tissue evidence="9">Old leaves</tissue>
    </source>
</reference>
<dbReference type="PRINTS" id="PR00404">
    <property type="entry name" value="MADSDOMAIN"/>
</dbReference>
<dbReference type="Gene3D" id="3.40.1810.10">
    <property type="entry name" value="Transcription factor, MADS-box"/>
    <property type="match status" value="1"/>
</dbReference>
<feature type="region of interest" description="Disordered" evidence="7">
    <location>
        <begin position="171"/>
        <end position="212"/>
    </location>
</feature>
<evidence type="ECO:0000256" key="1">
    <source>
        <dbReference type="ARBA" id="ARBA00004123"/>
    </source>
</evidence>
<dbReference type="PROSITE" id="PS50066">
    <property type="entry name" value="MADS_BOX_2"/>
    <property type="match status" value="1"/>
</dbReference>
<feature type="domain" description="MADS-box" evidence="8">
    <location>
        <begin position="9"/>
        <end position="69"/>
    </location>
</feature>
<dbReference type="InterPro" id="IPR036879">
    <property type="entry name" value="TF_MADSbox_sf"/>
</dbReference>
<gene>
    <name evidence="9" type="ORF">V6N11_016614</name>
</gene>
<protein>
    <recommendedName>
        <fullName evidence="8">MADS-box domain-containing protein</fullName>
    </recommendedName>
</protein>
<evidence type="ECO:0000313" key="9">
    <source>
        <dbReference type="EMBL" id="KAK9041517.1"/>
    </source>
</evidence>
<dbReference type="SUPFAM" id="SSF55455">
    <property type="entry name" value="SRF-like"/>
    <property type="match status" value="1"/>
</dbReference>
<evidence type="ECO:0000256" key="6">
    <source>
        <dbReference type="SAM" id="Coils"/>
    </source>
</evidence>
<evidence type="ECO:0000313" key="10">
    <source>
        <dbReference type="Proteomes" id="UP001396334"/>
    </source>
</evidence>
<dbReference type="SMART" id="SM00432">
    <property type="entry name" value="MADS"/>
    <property type="match status" value="1"/>
</dbReference>
<keyword evidence="6" id="KW-0175">Coiled coil</keyword>
<evidence type="ECO:0000256" key="2">
    <source>
        <dbReference type="ARBA" id="ARBA00023015"/>
    </source>
</evidence>
<organism evidence="9 10">
    <name type="scientific">Hibiscus sabdariffa</name>
    <name type="common">roselle</name>
    <dbReference type="NCBI Taxonomy" id="183260"/>
    <lineage>
        <taxon>Eukaryota</taxon>
        <taxon>Viridiplantae</taxon>
        <taxon>Streptophyta</taxon>
        <taxon>Embryophyta</taxon>
        <taxon>Tracheophyta</taxon>
        <taxon>Spermatophyta</taxon>
        <taxon>Magnoliopsida</taxon>
        <taxon>eudicotyledons</taxon>
        <taxon>Gunneridae</taxon>
        <taxon>Pentapetalae</taxon>
        <taxon>rosids</taxon>
        <taxon>malvids</taxon>
        <taxon>Malvales</taxon>
        <taxon>Malvaceae</taxon>
        <taxon>Malvoideae</taxon>
        <taxon>Hibiscus</taxon>
    </lineage>
</organism>
<keyword evidence="5" id="KW-0539">Nucleus</keyword>
<dbReference type="PANTHER" id="PTHR11945:SF725">
    <property type="entry name" value="AGAMOUS-LIKE 58-RELATED"/>
    <property type="match status" value="1"/>
</dbReference>
<name>A0ABR2TVQ4_9ROSI</name>
<accession>A0ABR2TVQ4</accession>
<evidence type="ECO:0000256" key="5">
    <source>
        <dbReference type="ARBA" id="ARBA00023242"/>
    </source>
</evidence>
<dbReference type="InterPro" id="IPR002100">
    <property type="entry name" value="TF_MADSbox"/>
</dbReference>
<keyword evidence="4" id="KW-0804">Transcription</keyword>
<feature type="coiled-coil region" evidence="6">
    <location>
        <begin position="101"/>
        <end position="128"/>
    </location>
</feature>
<comment type="subcellular location">
    <subcellularLocation>
        <location evidence="1">Nucleus</location>
    </subcellularLocation>
</comment>
<sequence>MTSSSKKTKGKKKIEMKLIEKENDKLVTFSKRRSGIYKKISEITTLCDADVLFICFSPVGKPFSFGHPSIESIAKRFLDNNIPPSDDNACHLVDTYLKERINNIIQQYNEINRQMDASKEKKEALAQQTSERDANLWWETPPDQLNPQELEEHDSRYAELLKALYRTRSRKLAGTTVMPTPRDPAQLNPLPTNPNEDVHAAFQFGSSRGPQD</sequence>
<dbReference type="Pfam" id="PF00319">
    <property type="entry name" value="SRF-TF"/>
    <property type="match status" value="1"/>
</dbReference>
<keyword evidence="10" id="KW-1185">Reference proteome</keyword>
<evidence type="ECO:0000259" key="8">
    <source>
        <dbReference type="PROSITE" id="PS50066"/>
    </source>
</evidence>
<comment type="caution">
    <text evidence="9">The sequence shown here is derived from an EMBL/GenBank/DDBJ whole genome shotgun (WGS) entry which is preliminary data.</text>
</comment>
<evidence type="ECO:0000256" key="7">
    <source>
        <dbReference type="SAM" id="MobiDB-lite"/>
    </source>
</evidence>
<evidence type="ECO:0000256" key="3">
    <source>
        <dbReference type="ARBA" id="ARBA00023125"/>
    </source>
</evidence>
<keyword evidence="2" id="KW-0805">Transcription regulation</keyword>
<keyword evidence="3" id="KW-0238">DNA-binding</keyword>